<feature type="region of interest" description="Disordered" evidence="1">
    <location>
        <begin position="485"/>
        <end position="531"/>
    </location>
</feature>
<feature type="region of interest" description="Disordered" evidence="1">
    <location>
        <begin position="230"/>
        <end position="250"/>
    </location>
</feature>
<reference evidence="3 4" key="1">
    <citation type="journal article" date="2017" name="Curr. Biol.">
        <title>Genome architecture and evolution of a unichromosomal asexual nematode.</title>
        <authorList>
            <person name="Fradin H."/>
            <person name="Zegar C."/>
            <person name="Gutwein M."/>
            <person name="Lucas J."/>
            <person name="Kovtun M."/>
            <person name="Corcoran D."/>
            <person name="Baugh L.R."/>
            <person name="Kiontke K."/>
            <person name="Gunsalus K."/>
            <person name="Fitch D.H."/>
            <person name="Piano F."/>
        </authorList>
    </citation>
    <scope>NUCLEOTIDE SEQUENCE [LARGE SCALE GENOMIC DNA]</scope>
    <source>
        <strain evidence="3">PF1309</strain>
    </source>
</reference>
<feature type="compositionally biased region" description="Polar residues" evidence="1">
    <location>
        <begin position="437"/>
        <end position="448"/>
    </location>
</feature>
<accession>A0A2A2KCQ9</accession>
<evidence type="ECO:0000313" key="3">
    <source>
        <dbReference type="EMBL" id="PAV71663.1"/>
    </source>
</evidence>
<dbReference type="Pfam" id="PF23553">
    <property type="entry name" value="NELF-A_N"/>
    <property type="match status" value="1"/>
</dbReference>
<organism evidence="3 4">
    <name type="scientific">Diploscapter pachys</name>
    <dbReference type="NCBI Taxonomy" id="2018661"/>
    <lineage>
        <taxon>Eukaryota</taxon>
        <taxon>Metazoa</taxon>
        <taxon>Ecdysozoa</taxon>
        <taxon>Nematoda</taxon>
        <taxon>Chromadorea</taxon>
        <taxon>Rhabditida</taxon>
        <taxon>Rhabditina</taxon>
        <taxon>Rhabditomorpha</taxon>
        <taxon>Rhabditoidea</taxon>
        <taxon>Rhabditidae</taxon>
        <taxon>Diploscapter</taxon>
    </lineage>
</organism>
<protein>
    <recommendedName>
        <fullName evidence="2">HDAg domain-containing protein</fullName>
    </recommendedName>
</protein>
<evidence type="ECO:0000259" key="2">
    <source>
        <dbReference type="PROSITE" id="PS51838"/>
    </source>
</evidence>
<feature type="compositionally biased region" description="Low complexity" evidence="1">
    <location>
        <begin position="485"/>
        <end position="512"/>
    </location>
</feature>
<gene>
    <name evidence="3" type="ORF">WR25_26574</name>
</gene>
<dbReference type="OrthoDB" id="2135488at2759"/>
<dbReference type="PROSITE" id="PS51838">
    <property type="entry name" value="HDAG"/>
    <property type="match status" value="1"/>
</dbReference>
<dbReference type="STRING" id="2018661.A0A2A2KCQ9"/>
<sequence length="698" mass="78201">MSNFPSSSQALSAQGSQLKDIELVRWLENKLNDRPTWNGRANAALLSKTILEELETCFQSLDVQSKLKLLLALSHINPRLMAMWKDQAHVLLGICRRDPDDWVETIAELYRELPHTGVVLTNTSSKESHYAKNVELLRKEMHTILGEGSSQILPEGYAIASGTVIKDQFGEQTETNRHFNLRKKPKSFSLMKEIEKQCENQIALREQKGTNVMGSTVPIKFRSTLRKANNDLPMKGIPTQNSLKLNSGFTAEPKKFQRTLVKREGGAKLLDIAEIPQSLKKRKVVEATEEKRRKQEEKDHIKQRAAEEKKLMTERKKQEVPKPQEPVPAQKPADEDPKLPIKPEPKEALTKEPQPPAQKSPIKSPPPVRPAPKLFNTDLDMPILTSHPNVKKEVVQPEAKTNDQPPVQLPQTAAPAPYLATIPAEAFRNPISASTSLSQSNFLRQQQPTHPPPVSHATSHSTSLLQQSLASSFMAPSIQLVPMSSLQQRNQPSQSQVQQQQQQPPSLHSALSRPSPVVNLQPTRPSNIPAYAANTPQLANRTLQDEIREREAMITKQCNDMLGSANVLDAAGRQMILSFMSGNKNNPRPELGNQLTLKLSESLEDVYVDNRISKMKIETFFQMDYSSGEWKRLRKSRILQPHEVTPDPPPQMTPIQLSLAPGTSNQSLGMSGAGGSQQQQPPAYLYLQQFNQKPFNQY</sequence>
<feature type="region of interest" description="Disordered" evidence="1">
    <location>
        <begin position="641"/>
        <end position="681"/>
    </location>
</feature>
<feature type="compositionally biased region" description="Polar residues" evidence="1">
    <location>
        <begin position="238"/>
        <end position="249"/>
    </location>
</feature>
<dbReference type="InterPro" id="IPR056557">
    <property type="entry name" value="NELF-A_N"/>
</dbReference>
<dbReference type="InterPro" id="IPR037517">
    <property type="entry name" value="HDAG_dom"/>
</dbReference>
<feature type="region of interest" description="Disordered" evidence="1">
    <location>
        <begin position="437"/>
        <end position="463"/>
    </location>
</feature>
<feature type="compositionally biased region" description="Polar residues" evidence="1">
    <location>
        <begin position="653"/>
        <end position="665"/>
    </location>
</feature>
<feature type="compositionally biased region" description="Basic and acidic residues" evidence="1">
    <location>
        <begin position="284"/>
        <end position="322"/>
    </location>
</feature>
<feature type="domain" description="HDAg" evidence="2">
    <location>
        <begin position="102"/>
        <end position="270"/>
    </location>
</feature>
<evidence type="ECO:0000313" key="4">
    <source>
        <dbReference type="Proteomes" id="UP000218231"/>
    </source>
</evidence>
<dbReference type="AlphaFoldDB" id="A0A2A2KCQ9"/>
<proteinExistence type="predicted"/>
<name>A0A2A2KCQ9_9BILA</name>
<feature type="compositionally biased region" description="Pro residues" evidence="1">
    <location>
        <begin position="353"/>
        <end position="370"/>
    </location>
</feature>
<dbReference type="EMBL" id="LIAE01008950">
    <property type="protein sequence ID" value="PAV71663.1"/>
    <property type="molecule type" value="Genomic_DNA"/>
</dbReference>
<comment type="caution">
    <text evidence="3">The sequence shown here is derived from an EMBL/GenBank/DDBJ whole genome shotgun (WGS) entry which is preliminary data.</text>
</comment>
<feature type="region of interest" description="Disordered" evidence="1">
    <location>
        <begin position="282"/>
        <end position="409"/>
    </location>
</feature>
<dbReference type="Proteomes" id="UP000218231">
    <property type="component" value="Unassembled WGS sequence"/>
</dbReference>
<feature type="compositionally biased region" description="Basic and acidic residues" evidence="1">
    <location>
        <begin position="332"/>
        <end position="350"/>
    </location>
</feature>
<feature type="compositionally biased region" description="Low complexity" evidence="1">
    <location>
        <begin position="666"/>
        <end position="681"/>
    </location>
</feature>
<evidence type="ECO:0000256" key="1">
    <source>
        <dbReference type="SAM" id="MobiDB-lite"/>
    </source>
</evidence>
<keyword evidence="4" id="KW-1185">Reference proteome</keyword>